<sequence length="225" mass="22791">MSKFGVRKSAQGVIAVAAAGILTLTGCQNGEDQGGTGTAGPSTAPSSTESGAPSAQPTQSSQPTTAAPGGAAGGTAKAGQTLKLGEAAQFPFKYGTSTNGTIELTVTAIEQGKPEDLAPLKLGDKASGKVPYYIRYTVKNVGDTDLSYATVGHIKGHLGDGTDAQDLMIIGKFEKCDKSSLPKGFVKGQTQTSCAVALAPSATTKVASAEYWGDPFTLGKGLTWK</sequence>
<name>A0ABS6ZEB4_9ACTN</name>
<evidence type="ECO:0000313" key="2">
    <source>
        <dbReference type="EMBL" id="MBW5486068.1"/>
    </source>
</evidence>
<evidence type="ECO:0000256" key="1">
    <source>
        <dbReference type="SAM" id="MobiDB-lite"/>
    </source>
</evidence>
<proteinExistence type="predicted"/>
<dbReference type="Proteomes" id="UP000812013">
    <property type="component" value="Unassembled WGS sequence"/>
</dbReference>
<evidence type="ECO:0000313" key="3">
    <source>
        <dbReference type="Proteomes" id="UP000812013"/>
    </source>
</evidence>
<organism evidence="2 3">
    <name type="scientific">Streptomyces bambusae</name>
    <dbReference type="NCBI Taxonomy" id="1550616"/>
    <lineage>
        <taxon>Bacteria</taxon>
        <taxon>Bacillati</taxon>
        <taxon>Actinomycetota</taxon>
        <taxon>Actinomycetes</taxon>
        <taxon>Kitasatosporales</taxon>
        <taxon>Streptomycetaceae</taxon>
        <taxon>Streptomyces</taxon>
    </lineage>
</organism>
<protein>
    <recommendedName>
        <fullName evidence="4">Lipoprotein</fullName>
    </recommendedName>
</protein>
<gene>
    <name evidence="2" type="ORF">GPJ59_30450</name>
</gene>
<accession>A0ABS6ZEB4</accession>
<dbReference type="RefSeq" id="WP_219671155.1">
    <property type="nucleotide sequence ID" value="NZ_WTFF01000335.1"/>
</dbReference>
<comment type="caution">
    <text evidence="2">The sequence shown here is derived from an EMBL/GenBank/DDBJ whole genome shotgun (WGS) entry which is preliminary data.</text>
</comment>
<dbReference type="PROSITE" id="PS51257">
    <property type="entry name" value="PROKAR_LIPOPROTEIN"/>
    <property type="match status" value="1"/>
</dbReference>
<feature type="region of interest" description="Disordered" evidence="1">
    <location>
        <begin position="26"/>
        <end position="77"/>
    </location>
</feature>
<dbReference type="EMBL" id="WTFF01000335">
    <property type="protein sequence ID" value="MBW5486068.1"/>
    <property type="molecule type" value="Genomic_DNA"/>
</dbReference>
<reference evidence="2 3" key="1">
    <citation type="submission" date="2019-12" db="EMBL/GenBank/DDBJ databases">
        <title>Genome sequence of Streptomyces bambusae.</title>
        <authorList>
            <person name="Bansal K."/>
            <person name="Choksket S."/>
            <person name="Korpole S."/>
            <person name="Patil P.B."/>
        </authorList>
    </citation>
    <scope>NUCLEOTIDE SEQUENCE [LARGE SCALE GENOMIC DNA]</scope>
    <source>
        <strain evidence="2 3">SK60</strain>
    </source>
</reference>
<feature type="compositionally biased region" description="Low complexity" evidence="1">
    <location>
        <begin position="39"/>
        <end position="55"/>
    </location>
</feature>
<evidence type="ECO:0008006" key="4">
    <source>
        <dbReference type="Google" id="ProtNLM"/>
    </source>
</evidence>
<keyword evidence="3" id="KW-1185">Reference proteome</keyword>
<feature type="compositionally biased region" description="Low complexity" evidence="1">
    <location>
        <begin position="62"/>
        <end position="77"/>
    </location>
</feature>